<reference evidence="3 4" key="2">
    <citation type="submission" date="2019-08" db="EMBL/GenBank/DDBJ databases">
        <authorList>
            <person name="Henke P."/>
        </authorList>
    </citation>
    <scope>NUCLEOTIDE SEQUENCE [LARGE SCALE GENOMIC DNA]</scope>
    <source>
        <strain evidence="3">Phe10_nw2017</strain>
    </source>
</reference>
<evidence type="ECO:0000256" key="1">
    <source>
        <dbReference type="SAM" id="MobiDB-lite"/>
    </source>
</evidence>
<name>A0A5C6M6I6_9PLAN</name>
<keyword evidence="2" id="KW-1133">Transmembrane helix</keyword>
<dbReference type="Proteomes" id="UP000321083">
    <property type="component" value="Unassembled WGS sequence"/>
</dbReference>
<keyword evidence="2" id="KW-0812">Transmembrane</keyword>
<evidence type="ECO:0000313" key="4">
    <source>
        <dbReference type="Proteomes" id="UP000321083"/>
    </source>
</evidence>
<accession>A0A5C6M6I6</accession>
<keyword evidence="4" id="KW-1185">Reference proteome</keyword>
<reference evidence="3 4" key="1">
    <citation type="submission" date="2019-08" db="EMBL/GenBank/DDBJ databases">
        <title>100 year-old enigma solved: identification of Planctomyces bekefii, the type genus and species of the phylum Planctomycetes.</title>
        <authorList>
            <person name="Svetlana D.N."/>
            <person name="Overmann J."/>
        </authorList>
    </citation>
    <scope>NUCLEOTIDE SEQUENCE [LARGE SCALE GENOMIC DNA]</scope>
    <source>
        <strain evidence="3">Phe10_nw2017</strain>
    </source>
</reference>
<gene>
    <name evidence="3" type="ORF">E3A20_07050</name>
</gene>
<proteinExistence type="predicted"/>
<evidence type="ECO:0000313" key="3">
    <source>
        <dbReference type="EMBL" id="TWW10286.1"/>
    </source>
</evidence>
<protein>
    <submittedName>
        <fullName evidence="3">Uncharacterized protein</fullName>
    </submittedName>
</protein>
<keyword evidence="2" id="KW-0472">Membrane</keyword>
<evidence type="ECO:0000256" key="2">
    <source>
        <dbReference type="SAM" id="Phobius"/>
    </source>
</evidence>
<comment type="caution">
    <text evidence="3">The sequence shown here is derived from an EMBL/GenBank/DDBJ whole genome shotgun (WGS) entry which is preliminary data.</text>
</comment>
<dbReference type="AlphaFoldDB" id="A0A5C6M6I6"/>
<feature type="compositionally biased region" description="Basic and acidic residues" evidence="1">
    <location>
        <begin position="118"/>
        <end position="133"/>
    </location>
</feature>
<organism evidence="3 4">
    <name type="scientific">Planctomyces bekefii</name>
    <dbReference type="NCBI Taxonomy" id="1653850"/>
    <lineage>
        <taxon>Bacteria</taxon>
        <taxon>Pseudomonadati</taxon>
        <taxon>Planctomycetota</taxon>
        <taxon>Planctomycetia</taxon>
        <taxon>Planctomycetales</taxon>
        <taxon>Planctomycetaceae</taxon>
        <taxon>Planctomyces</taxon>
    </lineage>
</organism>
<dbReference type="EMBL" id="SRHE01000098">
    <property type="protein sequence ID" value="TWW10286.1"/>
    <property type="molecule type" value="Genomic_DNA"/>
</dbReference>
<feature type="transmembrane region" description="Helical" evidence="2">
    <location>
        <begin position="33"/>
        <end position="56"/>
    </location>
</feature>
<feature type="transmembrane region" description="Helical" evidence="2">
    <location>
        <begin position="76"/>
        <end position="96"/>
    </location>
</feature>
<feature type="region of interest" description="Disordered" evidence="1">
    <location>
        <begin position="118"/>
        <end position="150"/>
    </location>
</feature>
<feature type="region of interest" description="Disordered" evidence="1">
    <location>
        <begin position="1"/>
        <end position="23"/>
    </location>
</feature>
<sequence length="150" mass="16292">MMERHSAGGNPWRAEGAAGDSADRSAGLRNSPLFTSLVVLCAVGVVWMFLLLALMASSLLVSEDALSASLVLLQPTSILLTLSISLLPGVLLGTWLNERGRAASVTLEKIIRRKESMQRELDADRADRADRAARAARLATGRQERQRHDE</sequence>